<feature type="domain" description="Major facilitator superfamily (MFS) profile" evidence="7">
    <location>
        <begin position="193"/>
        <end position="593"/>
    </location>
</feature>
<feature type="transmembrane region" description="Helical" evidence="6">
    <location>
        <begin position="262"/>
        <end position="284"/>
    </location>
</feature>
<evidence type="ECO:0000256" key="2">
    <source>
        <dbReference type="ARBA" id="ARBA00022692"/>
    </source>
</evidence>
<dbReference type="Proteomes" id="UP000268823">
    <property type="component" value="Unassembled WGS sequence"/>
</dbReference>
<evidence type="ECO:0000256" key="1">
    <source>
        <dbReference type="ARBA" id="ARBA00004141"/>
    </source>
</evidence>
<evidence type="ECO:0000256" key="4">
    <source>
        <dbReference type="ARBA" id="ARBA00023136"/>
    </source>
</evidence>
<keyword evidence="2 6" id="KW-0812">Transmembrane</keyword>
<dbReference type="FunFam" id="1.20.1250.20:FF:000465">
    <property type="entry name" value="Carboxylic acid transporter protein homolog"/>
    <property type="match status" value="1"/>
</dbReference>
<feature type="region of interest" description="Disordered" evidence="5">
    <location>
        <begin position="606"/>
        <end position="637"/>
    </location>
</feature>
<dbReference type="PROSITE" id="PS50850">
    <property type="entry name" value="MFS"/>
    <property type="match status" value="1"/>
</dbReference>
<feature type="transmembrane region" description="Helical" evidence="6">
    <location>
        <begin position="566"/>
        <end position="588"/>
    </location>
</feature>
<comment type="subcellular location">
    <subcellularLocation>
        <location evidence="1">Membrane</location>
        <topology evidence="1">Multi-pass membrane protein</topology>
    </subcellularLocation>
</comment>
<evidence type="ECO:0000256" key="5">
    <source>
        <dbReference type="SAM" id="MobiDB-lite"/>
    </source>
</evidence>
<dbReference type="InterPro" id="IPR020846">
    <property type="entry name" value="MFS_dom"/>
</dbReference>
<keyword evidence="3 6" id="KW-1133">Transmembrane helix</keyword>
<dbReference type="FunFam" id="1.20.1250.20:FF:000395">
    <property type="entry name" value="Carboxylic acid transporter protein homolog"/>
    <property type="match status" value="1"/>
</dbReference>
<feature type="transmembrane region" description="Helical" evidence="6">
    <location>
        <begin position="182"/>
        <end position="201"/>
    </location>
</feature>
<feature type="transmembrane region" description="Helical" evidence="6">
    <location>
        <begin position="439"/>
        <end position="461"/>
    </location>
</feature>
<dbReference type="InterPro" id="IPR011701">
    <property type="entry name" value="MFS"/>
</dbReference>
<dbReference type="GO" id="GO:0005886">
    <property type="term" value="C:plasma membrane"/>
    <property type="evidence" value="ECO:0007669"/>
    <property type="project" value="TreeGrafter"/>
</dbReference>
<evidence type="ECO:0000256" key="3">
    <source>
        <dbReference type="ARBA" id="ARBA00022989"/>
    </source>
</evidence>
<dbReference type="VEuPathDB" id="FungiDB:BTJ68_02606"/>
<dbReference type="SUPFAM" id="SSF103473">
    <property type="entry name" value="MFS general substrate transporter"/>
    <property type="match status" value="1"/>
</dbReference>
<comment type="caution">
    <text evidence="8">The sequence shown here is derived from an EMBL/GenBank/DDBJ whole genome shotgun (WGS) entry which is preliminary data.</text>
</comment>
<feature type="transmembrane region" description="Helical" evidence="6">
    <location>
        <begin position="403"/>
        <end position="419"/>
    </location>
</feature>
<organism evidence="8 9">
    <name type="scientific">Hortaea werneckii</name>
    <name type="common">Black yeast</name>
    <name type="synonym">Cladosporium werneckii</name>
    <dbReference type="NCBI Taxonomy" id="91943"/>
    <lineage>
        <taxon>Eukaryota</taxon>
        <taxon>Fungi</taxon>
        <taxon>Dikarya</taxon>
        <taxon>Ascomycota</taxon>
        <taxon>Pezizomycotina</taxon>
        <taxon>Dothideomycetes</taxon>
        <taxon>Dothideomycetidae</taxon>
        <taxon>Mycosphaerellales</taxon>
        <taxon>Teratosphaeriaceae</taxon>
        <taxon>Hortaea</taxon>
    </lineage>
</organism>
<name>A0A3M7FDH9_HORWE</name>
<evidence type="ECO:0000256" key="6">
    <source>
        <dbReference type="SAM" id="Phobius"/>
    </source>
</evidence>
<evidence type="ECO:0000313" key="9">
    <source>
        <dbReference type="Proteomes" id="UP000268823"/>
    </source>
</evidence>
<evidence type="ECO:0000313" key="8">
    <source>
        <dbReference type="EMBL" id="RMY86892.1"/>
    </source>
</evidence>
<dbReference type="AlphaFoldDB" id="A0A3M7FDH9"/>
<reference evidence="8 9" key="1">
    <citation type="journal article" date="2018" name="BMC Genomics">
        <title>Genomic evidence for intraspecific hybridization in a clonal and extremely halotolerant yeast.</title>
        <authorList>
            <person name="Gostincar C."/>
            <person name="Stajich J.E."/>
            <person name="Zupancic J."/>
            <person name="Zalar P."/>
            <person name="Gunde-Cimerman N."/>
        </authorList>
    </citation>
    <scope>NUCLEOTIDE SEQUENCE [LARGE SCALE GENOMIC DNA]</scope>
    <source>
        <strain evidence="8 9">EXF-2788</strain>
    </source>
</reference>
<sequence>MIVTTVISAAIPTHVVVTSPSASKTLHRVDVIARPVNGGAKGASLQPRITAASWVMQRSSGKMGFERLDDGTATQQDSAFSLGTAWAGTSLGGGVDVTEHGVGGLQRERDRRVQELPMFPHWACMESTGTPAEPIATGAWATAKQSFRDLFIWPQRVEIRNEYGEARTEWQKPKPLRNPISLFMQLSASGWLYFIVGFAAWTADAFDFHALSIQTVKLADYYDTSKTQISTAITLTLLLRSVGAAIFGLLGDRFGRKWPMVANMIILGVLQIATIYSVTFQQFLGVRALFGLFMGGVYGNAVAMALENCPVEARGLMSGILQQGYSCGYVFAACANLGVGGETDTWKTVFWIAAGLSIGVGVVRMAFPESQQFRQRKEEGHKEVTPAVFWQETRGMLAKEWKMCVYCIVLMTWFNYYSHTSQDSYTTFMLTQKGLNNSGASIASILMKTGACVGGTIIGYLSQWIGRRRAMVISAFLSACIIPAWILPTTQGGLSASGFMIQFFVQGAWGVIPIHLNELSPPAFRSSFPGITYQLGNMISSPSAQIVNAIAESHHISGAGGPDVPAYGPTMAVATAIIALGIMFTAAIGPEKRGSHFESVVIGQQSAAERAETKTADLEAGGREKSVEMERIEQTKA</sequence>
<dbReference type="GO" id="GO:0046943">
    <property type="term" value="F:carboxylic acid transmembrane transporter activity"/>
    <property type="evidence" value="ECO:0007669"/>
    <property type="project" value="TreeGrafter"/>
</dbReference>
<dbReference type="Pfam" id="PF07690">
    <property type="entry name" value="MFS_1"/>
    <property type="match status" value="1"/>
</dbReference>
<dbReference type="Gene3D" id="1.20.1250.20">
    <property type="entry name" value="MFS general substrate transporter like domains"/>
    <property type="match status" value="1"/>
</dbReference>
<dbReference type="InterPro" id="IPR036259">
    <property type="entry name" value="MFS_trans_sf"/>
</dbReference>
<feature type="transmembrane region" description="Helical" evidence="6">
    <location>
        <begin position="349"/>
        <end position="367"/>
    </location>
</feature>
<feature type="transmembrane region" description="Helical" evidence="6">
    <location>
        <begin position="229"/>
        <end position="250"/>
    </location>
</feature>
<dbReference type="EMBL" id="QWIR01000103">
    <property type="protein sequence ID" value="RMY86892.1"/>
    <property type="molecule type" value="Genomic_DNA"/>
</dbReference>
<feature type="transmembrane region" description="Helical" evidence="6">
    <location>
        <begin position="470"/>
        <end position="487"/>
    </location>
</feature>
<evidence type="ECO:0000259" key="7">
    <source>
        <dbReference type="PROSITE" id="PS50850"/>
    </source>
</evidence>
<dbReference type="PANTHER" id="PTHR23508">
    <property type="entry name" value="CARBOXYLIC ACID TRANSPORTER PROTEIN HOMOLOG"/>
    <property type="match status" value="1"/>
</dbReference>
<dbReference type="OrthoDB" id="5296287at2759"/>
<accession>A0A3M7FDH9</accession>
<gene>
    <name evidence="8" type="ORF">D0861_05677</name>
</gene>
<feature type="compositionally biased region" description="Basic and acidic residues" evidence="5">
    <location>
        <begin position="609"/>
        <end position="637"/>
    </location>
</feature>
<dbReference type="PANTHER" id="PTHR23508:SF9">
    <property type="entry name" value="CARBOXYLIC ACID TRANSPORT PROTEIN (AFU_ORTHOLOGUE AFUA_2G09450)"/>
    <property type="match status" value="1"/>
</dbReference>
<protein>
    <recommendedName>
        <fullName evidence="7">Major facilitator superfamily (MFS) profile domain-containing protein</fullName>
    </recommendedName>
</protein>
<keyword evidence="4 6" id="KW-0472">Membrane</keyword>
<dbReference type="CDD" id="cd17316">
    <property type="entry name" value="MFS_SV2_like"/>
    <property type="match status" value="1"/>
</dbReference>
<proteinExistence type="predicted"/>